<organism evidence="1 2">
    <name type="scientific">Chitinophaga lutea</name>
    <dbReference type="NCBI Taxonomy" id="2488634"/>
    <lineage>
        <taxon>Bacteria</taxon>
        <taxon>Pseudomonadati</taxon>
        <taxon>Bacteroidota</taxon>
        <taxon>Chitinophagia</taxon>
        <taxon>Chitinophagales</taxon>
        <taxon>Chitinophagaceae</taxon>
        <taxon>Chitinophaga</taxon>
    </lineage>
</organism>
<dbReference type="Proteomes" id="UP000278351">
    <property type="component" value="Unassembled WGS sequence"/>
</dbReference>
<dbReference type="AlphaFoldDB" id="A0A3N4PZJ7"/>
<dbReference type="EMBL" id="RPDH01000001">
    <property type="protein sequence ID" value="RPE14233.1"/>
    <property type="molecule type" value="Genomic_DNA"/>
</dbReference>
<dbReference type="InterPro" id="IPR018534">
    <property type="entry name" value="Tet_reg_excision_RteC"/>
</dbReference>
<evidence type="ECO:0000313" key="1">
    <source>
        <dbReference type="EMBL" id="RPE14233.1"/>
    </source>
</evidence>
<evidence type="ECO:0008006" key="3">
    <source>
        <dbReference type="Google" id="ProtNLM"/>
    </source>
</evidence>
<proteinExistence type="predicted"/>
<evidence type="ECO:0000313" key="2">
    <source>
        <dbReference type="Proteomes" id="UP000278351"/>
    </source>
</evidence>
<gene>
    <name evidence="1" type="ORF">EGT74_12235</name>
</gene>
<keyword evidence="2" id="KW-1185">Reference proteome</keyword>
<reference evidence="1 2" key="1">
    <citation type="submission" date="2018-11" db="EMBL/GenBank/DDBJ databases">
        <title>Chitinophaga lutea sp.nov., isolate from arsenic contaminated soil.</title>
        <authorList>
            <person name="Zong Y."/>
        </authorList>
    </citation>
    <scope>NUCLEOTIDE SEQUENCE [LARGE SCALE GENOMIC DNA]</scope>
    <source>
        <strain evidence="1 2">ZY74</strain>
    </source>
</reference>
<name>A0A3N4PZJ7_9BACT</name>
<protein>
    <recommendedName>
        <fullName evidence="3">RteC protein</fullName>
    </recommendedName>
</protein>
<accession>A0A3N4PZJ7</accession>
<comment type="caution">
    <text evidence="1">The sequence shown here is derived from an EMBL/GenBank/DDBJ whole genome shotgun (WGS) entry which is preliminary data.</text>
</comment>
<dbReference type="Pfam" id="PF09357">
    <property type="entry name" value="RteC"/>
    <property type="match status" value="1"/>
</dbReference>
<sequence>MLTPKTSRMRQALFELQTRLEKDLTELEATTPNLLKRFLMGAELADRAGEELKRWAGQHDFASEEEEIFFFKYIQPGILSRKIYYSRLFRLEAGRPKILREDYRKFLFRELQRIDMFFEEHQALHLYVSSGATDKDEQYFLRNSRYNNEYPVDLAGMLDTRFCTVTSFKLAELMGLRDVGDYIAGKLENWTGPLQLSPKPRLRWTDSKTDLVELVYALYSAGSFNNGVAELKQIFEWLESSLEIDIGHAYSHFRDIRMRKKEIAIFLSRLRSNLLRRIEELGERTID</sequence>